<keyword evidence="1" id="KW-0472">Membrane</keyword>
<dbReference type="EMBL" id="FNDU01000010">
    <property type="protein sequence ID" value="SDI66624.1"/>
    <property type="molecule type" value="Genomic_DNA"/>
</dbReference>
<keyword evidence="3" id="KW-1185">Reference proteome</keyword>
<dbReference type="Proteomes" id="UP000199017">
    <property type="component" value="Unassembled WGS sequence"/>
</dbReference>
<evidence type="ECO:0000256" key="1">
    <source>
        <dbReference type="SAM" id="Phobius"/>
    </source>
</evidence>
<dbReference type="RefSeq" id="WP_091586722.1">
    <property type="nucleotide sequence ID" value="NZ_FNDU01000010.1"/>
</dbReference>
<organism evidence="2 3">
    <name type="scientific">Alteribacillus bidgolensis</name>
    <dbReference type="NCBI Taxonomy" id="930129"/>
    <lineage>
        <taxon>Bacteria</taxon>
        <taxon>Bacillati</taxon>
        <taxon>Bacillota</taxon>
        <taxon>Bacilli</taxon>
        <taxon>Bacillales</taxon>
        <taxon>Bacillaceae</taxon>
        <taxon>Alteribacillus</taxon>
    </lineage>
</organism>
<dbReference type="OrthoDB" id="2973929at2"/>
<keyword evidence="1" id="KW-0812">Transmembrane</keyword>
<accession>A0A1G8MF88</accession>
<evidence type="ECO:0000313" key="2">
    <source>
        <dbReference type="EMBL" id="SDI66624.1"/>
    </source>
</evidence>
<proteinExistence type="predicted"/>
<reference evidence="2 3" key="1">
    <citation type="submission" date="2016-10" db="EMBL/GenBank/DDBJ databases">
        <authorList>
            <person name="de Groot N.N."/>
        </authorList>
    </citation>
    <scope>NUCLEOTIDE SEQUENCE [LARGE SCALE GENOMIC DNA]</scope>
    <source>
        <strain evidence="3">P4B,CCM 7963,CECT 7998,DSM 25260,IBRC-M 10614,KCTC 13821</strain>
    </source>
</reference>
<keyword evidence="1" id="KW-1133">Transmembrane helix</keyword>
<protein>
    <submittedName>
        <fullName evidence="2">Uncharacterized protein</fullName>
    </submittedName>
</protein>
<dbReference type="AlphaFoldDB" id="A0A1G8MF88"/>
<name>A0A1G8MF88_9BACI</name>
<gene>
    <name evidence="2" type="ORF">SAMN05216352_11021</name>
</gene>
<feature type="transmembrane region" description="Helical" evidence="1">
    <location>
        <begin position="6"/>
        <end position="26"/>
    </location>
</feature>
<evidence type="ECO:0000313" key="3">
    <source>
        <dbReference type="Proteomes" id="UP000199017"/>
    </source>
</evidence>
<sequence length="158" mass="18014">MFGKKYSPVFICLAFILLAAVVIFPLKETTGKDNYYLTLMGDSSTWEIHNYQLKIMPERLIAGDGELHMKDTDEFQSEFFSFDVYAVINNEDRKIQGKSVSGHVNMADMTTGRVEGGTYFNNKGQPITLEDVNEIYAVVEWYDPSKEKQVSEKIVLYG</sequence>